<evidence type="ECO:0000313" key="2">
    <source>
        <dbReference type="Proteomes" id="UP000238479"/>
    </source>
</evidence>
<dbReference type="AlphaFoldDB" id="A0A2P6PPU5"/>
<accession>A0A2P6PPU5</accession>
<comment type="caution">
    <text evidence="1">The sequence shown here is derived from an EMBL/GenBank/DDBJ whole genome shotgun (WGS) entry which is preliminary data.</text>
</comment>
<keyword evidence="2" id="KW-1185">Reference proteome</keyword>
<dbReference type="Proteomes" id="UP000238479">
    <property type="component" value="Chromosome 6"/>
</dbReference>
<dbReference type="EMBL" id="PDCK01000044">
    <property type="protein sequence ID" value="PRQ23922.1"/>
    <property type="molecule type" value="Genomic_DNA"/>
</dbReference>
<proteinExistence type="predicted"/>
<evidence type="ECO:0000313" key="1">
    <source>
        <dbReference type="EMBL" id="PRQ23922.1"/>
    </source>
</evidence>
<protein>
    <submittedName>
        <fullName evidence="1">Uncharacterized protein</fullName>
    </submittedName>
</protein>
<reference evidence="1 2" key="1">
    <citation type="journal article" date="2018" name="Nat. Genet.">
        <title>The Rosa genome provides new insights in the design of modern roses.</title>
        <authorList>
            <person name="Bendahmane M."/>
        </authorList>
    </citation>
    <scope>NUCLEOTIDE SEQUENCE [LARGE SCALE GENOMIC DNA]</scope>
    <source>
        <strain evidence="2">cv. Old Blush</strain>
    </source>
</reference>
<dbReference type="Gramene" id="PRQ23922">
    <property type="protein sequence ID" value="PRQ23922"/>
    <property type="gene ID" value="RchiOBHm_Chr6g0266731"/>
</dbReference>
<organism evidence="1 2">
    <name type="scientific">Rosa chinensis</name>
    <name type="common">China rose</name>
    <dbReference type="NCBI Taxonomy" id="74649"/>
    <lineage>
        <taxon>Eukaryota</taxon>
        <taxon>Viridiplantae</taxon>
        <taxon>Streptophyta</taxon>
        <taxon>Embryophyta</taxon>
        <taxon>Tracheophyta</taxon>
        <taxon>Spermatophyta</taxon>
        <taxon>Magnoliopsida</taxon>
        <taxon>eudicotyledons</taxon>
        <taxon>Gunneridae</taxon>
        <taxon>Pentapetalae</taxon>
        <taxon>rosids</taxon>
        <taxon>fabids</taxon>
        <taxon>Rosales</taxon>
        <taxon>Rosaceae</taxon>
        <taxon>Rosoideae</taxon>
        <taxon>Rosoideae incertae sedis</taxon>
        <taxon>Rosa</taxon>
    </lineage>
</organism>
<name>A0A2P6PPU5_ROSCH</name>
<gene>
    <name evidence="1" type="ORF">RchiOBHm_Chr6g0266731</name>
</gene>
<sequence>MITNFLSLILKFSKNVIIYRHQIRKFVGRIMVQYLSTYCDLKDSFDFFIFLF</sequence>